<accession>A6IVY7</accession>
<evidence type="ECO:0000313" key="2">
    <source>
        <dbReference type="Proteomes" id="UP000234681"/>
    </source>
</evidence>
<dbReference type="EMBL" id="CH473970">
    <property type="protein sequence ID" value="EDM09085.1"/>
    <property type="molecule type" value="Genomic_DNA"/>
</dbReference>
<dbReference type="Proteomes" id="UP000234681">
    <property type="component" value="Chromosome 16"/>
</dbReference>
<protein>
    <submittedName>
        <fullName evidence="1">RCG43092, isoform CRA_a</fullName>
    </submittedName>
</protein>
<evidence type="ECO:0000313" key="1">
    <source>
        <dbReference type="EMBL" id="EDM09085.1"/>
    </source>
</evidence>
<dbReference type="AlphaFoldDB" id="A6IVY7"/>
<proteinExistence type="predicted"/>
<gene>
    <name evidence="1" type="ORF">rCG_43092</name>
</gene>
<sequence length="41" mass="4814">MPPPACSYPDCSDLRCTDSRVLSTQIEEKRMNMIIIYWIHV</sequence>
<organism evidence="1 2">
    <name type="scientific">Rattus norvegicus</name>
    <name type="common">Rat</name>
    <dbReference type="NCBI Taxonomy" id="10116"/>
    <lineage>
        <taxon>Eukaryota</taxon>
        <taxon>Metazoa</taxon>
        <taxon>Chordata</taxon>
        <taxon>Craniata</taxon>
        <taxon>Vertebrata</taxon>
        <taxon>Euteleostomi</taxon>
        <taxon>Mammalia</taxon>
        <taxon>Eutheria</taxon>
        <taxon>Euarchontoglires</taxon>
        <taxon>Glires</taxon>
        <taxon>Rodentia</taxon>
        <taxon>Myomorpha</taxon>
        <taxon>Muroidea</taxon>
        <taxon>Muridae</taxon>
        <taxon>Murinae</taxon>
        <taxon>Rattus</taxon>
    </lineage>
</organism>
<reference evidence="1 2" key="1">
    <citation type="submission" date="2005-09" db="EMBL/GenBank/DDBJ databases">
        <authorList>
            <person name="Mural R.J."/>
            <person name="Li P.W."/>
            <person name="Adams M.D."/>
            <person name="Amanatides P.G."/>
            <person name="Baden-Tillson H."/>
            <person name="Barnstead M."/>
            <person name="Chin S.H."/>
            <person name="Dew I."/>
            <person name="Evans C.A."/>
            <person name="Ferriera S."/>
            <person name="Flanigan M."/>
            <person name="Fosler C."/>
            <person name="Glodek A."/>
            <person name="Gu Z."/>
            <person name="Holt R.A."/>
            <person name="Jennings D."/>
            <person name="Kraft C.L."/>
            <person name="Lu F."/>
            <person name="Nguyen T."/>
            <person name="Nusskern D.R."/>
            <person name="Pfannkoch C.M."/>
            <person name="Sitter C."/>
            <person name="Sutton G.G."/>
            <person name="Venter J.C."/>
            <person name="Wang Z."/>
            <person name="Woodage T."/>
            <person name="Zheng X.H."/>
            <person name="Zhong F."/>
        </authorList>
    </citation>
    <scope>NUCLEOTIDE SEQUENCE [LARGE SCALE GENOMIC DNA]</scope>
    <source>
        <strain>BN</strain>
        <strain evidence="2">Sprague-Dawley</strain>
    </source>
</reference>
<name>A6IVY7_RAT</name>